<evidence type="ECO:0000313" key="1">
    <source>
        <dbReference type="EMBL" id="QIB35014.1"/>
    </source>
</evidence>
<reference evidence="1 2" key="1">
    <citation type="submission" date="2020-02" db="EMBL/GenBank/DDBJ databases">
        <authorList>
            <person name="Li G."/>
        </authorList>
    </citation>
    <scope>NUCLEOTIDE SEQUENCE [LARGE SCALE GENOMIC DNA]</scope>
    <source>
        <strain evidence="1 2">DSM 102029</strain>
    </source>
</reference>
<dbReference type="InterPro" id="IPR036412">
    <property type="entry name" value="HAD-like_sf"/>
</dbReference>
<dbReference type="Proteomes" id="UP000464751">
    <property type="component" value="Chromosome"/>
</dbReference>
<dbReference type="EMBL" id="CP048630">
    <property type="protein sequence ID" value="QIB35014.1"/>
    <property type="molecule type" value="Genomic_DNA"/>
</dbReference>
<dbReference type="SUPFAM" id="SSF56784">
    <property type="entry name" value="HAD-like"/>
    <property type="match status" value="1"/>
</dbReference>
<dbReference type="SFLD" id="SFLDG01129">
    <property type="entry name" value="C1.5:_HAD__Beta-PGM__Phosphata"/>
    <property type="match status" value="1"/>
</dbReference>
<organism evidence="1 2">
    <name type="scientific">Ancylobacter pratisalsi</name>
    <dbReference type="NCBI Taxonomy" id="1745854"/>
    <lineage>
        <taxon>Bacteria</taxon>
        <taxon>Pseudomonadati</taxon>
        <taxon>Pseudomonadota</taxon>
        <taxon>Alphaproteobacteria</taxon>
        <taxon>Hyphomicrobiales</taxon>
        <taxon>Xanthobacteraceae</taxon>
        <taxon>Ancylobacter</taxon>
    </lineage>
</organism>
<dbReference type="InterPro" id="IPR006439">
    <property type="entry name" value="HAD-SF_hydro_IA"/>
</dbReference>
<evidence type="ECO:0000313" key="2">
    <source>
        <dbReference type="Proteomes" id="UP000464751"/>
    </source>
</evidence>
<dbReference type="CDD" id="cd02603">
    <property type="entry name" value="HAD_sEH-N_like"/>
    <property type="match status" value="1"/>
</dbReference>
<dbReference type="PANTHER" id="PTHR43611:SF3">
    <property type="entry name" value="FLAVIN MONONUCLEOTIDE HYDROLASE 1, CHLOROPLATIC"/>
    <property type="match status" value="1"/>
</dbReference>
<protein>
    <submittedName>
        <fullName evidence="1">HAD family phosphatase</fullName>
    </submittedName>
</protein>
<dbReference type="InterPro" id="IPR023198">
    <property type="entry name" value="PGP-like_dom2"/>
</dbReference>
<dbReference type="KEGG" id="apra:G3A50_15820"/>
<dbReference type="Gene3D" id="1.10.150.240">
    <property type="entry name" value="Putative phosphatase, domain 2"/>
    <property type="match status" value="1"/>
</dbReference>
<dbReference type="NCBIfam" id="TIGR01509">
    <property type="entry name" value="HAD-SF-IA-v3"/>
    <property type="match status" value="1"/>
</dbReference>
<dbReference type="PANTHER" id="PTHR43611">
    <property type="entry name" value="ALPHA-D-GLUCOSE 1-PHOSPHATE PHOSPHATASE"/>
    <property type="match status" value="1"/>
</dbReference>
<dbReference type="InterPro" id="IPR023214">
    <property type="entry name" value="HAD_sf"/>
</dbReference>
<proteinExistence type="predicted"/>
<dbReference type="RefSeq" id="WP_163076159.1">
    <property type="nucleotide sequence ID" value="NZ_CP048630.1"/>
</dbReference>
<keyword evidence="2" id="KW-1185">Reference proteome</keyword>
<dbReference type="Pfam" id="PF00702">
    <property type="entry name" value="Hydrolase"/>
    <property type="match status" value="1"/>
</dbReference>
<dbReference type="Gene3D" id="3.40.50.1000">
    <property type="entry name" value="HAD superfamily/HAD-like"/>
    <property type="match status" value="1"/>
</dbReference>
<name>A0A6P1YTK8_9HYPH</name>
<sequence length="214" mass="22747">MPGAADSPPASDQPVRLVIFDMDDVLLRYDVEARRTAMGALAGLSASDVERLVWASGIEDASDAGRLTPDAYLAAISAAIGAPFGRPEWFRTRALAMTLDGDVVDLASRVAGRSALALLTNNGHIMKEHFDALVPELRALFGRAMHVAAEFGTKKPDPAIYARLAALYKVAPTQALMIDDKIANVEGARAAGLRAHHFRGAAELESCLAELALI</sequence>
<accession>A0A6P1YTK8</accession>
<gene>
    <name evidence="1" type="ORF">G3A50_15820</name>
</gene>
<dbReference type="AlphaFoldDB" id="A0A6P1YTK8"/>
<dbReference type="SFLD" id="SFLDS00003">
    <property type="entry name" value="Haloacid_Dehalogenase"/>
    <property type="match status" value="1"/>
</dbReference>